<dbReference type="GO" id="GO:0015074">
    <property type="term" value="P:DNA integration"/>
    <property type="evidence" value="ECO:0007669"/>
    <property type="project" value="UniProtKB-KW"/>
</dbReference>
<reference evidence="6 7" key="2">
    <citation type="journal article" date="2015" name="Int. J. Syst. Evol. Microbiol.">
        <title>Acinetobacter seifertii sp. nov., a member of the Acinetobacter calcoaceticus-Acinetobacter baumannii complex isolated from human clinical specimens.</title>
        <authorList>
            <person name="Nemec A."/>
            <person name="Krizova L."/>
            <person name="Maixnerova M."/>
            <person name="Sedo O."/>
            <person name="Brisse S."/>
            <person name="Higgins P.G."/>
        </authorList>
    </citation>
    <scope>NUCLEOTIDE SEQUENCE [LARGE SCALE GENOMIC DNA]</scope>
    <source>
        <strain evidence="6 7">NIPH 973</strain>
    </source>
</reference>
<keyword evidence="2" id="KW-0229">DNA integration</keyword>
<organism evidence="6 7">
    <name type="scientific">Acinetobacter seifertii</name>
    <dbReference type="NCBI Taxonomy" id="1530123"/>
    <lineage>
        <taxon>Bacteria</taxon>
        <taxon>Pseudomonadati</taxon>
        <taxon>Pseudomonadota</taxon>
        <taxon>Gammaproteobacteria</taxon>
        <taxon>Moraxellales</taxon>
        <taxon>Moraxellaceae</taxon>
        <taxon>Acinetobacter</taxon>
        <taxon>Acinetobacter calcoaceticus/baumannii complex</taxon>
    </lineage>
</organism>
<dbReference type="SUPFAM" id="SSF56349">
    <property type="entry name" value="DNA breaking-rejoining enzymes"/>
    <property type="match status" value="1"/>
</dbReference>
<dbReference type="AlphaFoldDB" id="N8SDF6"/>
<dbReference type="EMBL" id="APOO01000007">
    <property type="protein sequence ID" value="ENU44422.1"/>
    <property type="molecule type" value="Genomic_DNA"/>
</dbReference>
<feature type="domain" description="Tyr recombinase" evidence="5">
    <location>
        <begin position="184"/>
        <end position="406"/>
    </location>
</feature>
<dbReference type="InterPro" id="IPR011010">
    <property type="entry name" value="DNA_brk_join_enz"/>
</dbReference>
<protein>
    <recommendedName>
        <fullName evidence="5">Tyr recombinase domain-containing protein</fullName>
    </recommendedName>
</protein>
<evidence type="ECO:0000256" key="2">
    <source>
        <dbReference type="ARBA" id="ARBA00022908"/>
    </source>
</evidence>
<dbReference type="InterPro" id="IPR050090">
    <property type="entry name" value="Tyrosine_recombinase_XerCD"/>
</dbReference>
<dbReference type="PATRIC" id="fig|520709.3.peg.822"/>
<evidence type="ECO:0000313" key="7">
    <source>
        <dbReference type="Proteomes" id="UP000013065"/>
    </source>
</evidence>
<dbReference type="HOGENOM" id="CLU_043394_0_0_6"/>
<name>N8SDF6_9GAMM</name>
<evidence type="ECO:0000256" key="4">
    <source>
        <dbReference type="ARBA" id="ARBA00023172"/>
    </source>
</evidence>
<dbReference type="Pfam" id="PF00589">
    <property type="entry name" value="Phage_integrase"/>
    <property type="match status" value="1"/>
</dbReference>
<evidence type="ECO:0000256" key="1">
    <source>
        <dbReference type="ARBA" id="ARBA00008857"/>
    </source>
</evidence>
<dbReference type="GO" id="GO:0003677">
    <property type="term" value="F:DNA binding"/>
    <property type="evidence" value="ECO:0007669"/>
    <property type="project" value="UniProtKB-KW"/>
</dbReference>
<dbReference type="PANTHER" id="PTHR30349">
    <property type="entry name" value="PHAGE INTEGRASE-RELATED"/>
    <property type="match status" value="1"/>
</dbReference>
<evidence type="ECO:0000313" key="6">
    <source>
        <dbReference type="EMBL" id="ENU44422.1"/>
    </source>
</evidence>
<dbReference type="InterPro" id="IPR002104">
    <property type="entry name" value="Integrase_catalytic"/>
</dbReference>
<sequence>MPVEIIKDYIGLSHYSNIEKKLNLTKPQTIPYVTYGNGIPCFEANLYLLSKLEEGKSTRVGGGTLRTYANQIIHLINFCYNNNIIFTQLTDSHFSLFIKSLIAKRNSLGNLKRTGKQVRQIGTQCLHFLIYVQDFYQLKNFIGQNKSSTIRIKIKRTSQKIEGNKLFDTESLTHSSFPNDTPLKRRHPVSEESAMKVWEYINQEPNREKRIRDVALYSFLETTGARNSEVHMAMVKDIDDALMKDDAPLLRVTTLKRNNHERFIPVPQAFLSTVTQYIRKIRRKIIKRTIGTANDHGYLFVNLKNGEPLSAESTRRRMSEWKEACEIKESFHPHLFRHAFITNTLKRIILQHNNINNTDDFRKHLLHTEKFKLELQQWTGHTHINSLNAYIDLVFADINGYQKAYDQASLVNTTEDILVRANILATQLKGKLININEATSDFIELIEAFKNDVNNAASRIE</sequence>
<dbReference type="GO" id="GO:0006310">
    <property type="term" value="P:DNA recombination"/>
    <property type="evidence" value="ECO:0007669"/>
    <property type="project" value="UniProtKB-KW"/>
</dbReference>
<dbReference type="Proteomes" id="UP000013065">
    <property type="component" value="Unassembled WGS sequence"/>
</dbReference>
<keyword evidence="4" id="KW-0233">DNA recombination</keyword>
<dbReference type="PANTHER" id="PTHR30349:SF41">
    <property type="entry name" value="INTEGRASE_RECOMBINASE PROTEIN MJ0367-RELATED"/>
    <property type="match status" value="1"/>
</dbReference>
<evidence type="ECO:0000259" key="5">
    <source>
        <dbReference type="PROSITE" id="PS51898"/>
    </source>
</evidence>
<dbReference type="InterPro" id="IPR013762">
    <property type="entry name" value="Integrase-like_cat_sf"/>
</dbReference>
<proteinExistence type="inferred from homology"/>
<gene>
    <name evidence="6" type="ORF">F985_00843</name>
</gene>
<comment type="caution">
    <text evidence="6">The sequence shown here is derived from an EMBL/GenBank/DDBJ whole genome shotgun (WGS) entry which is preliminary data.</text>
</comment>
<comment type="similarity">
    <text evidence="1">Belongs to the 'phage' integrase family.</text>
</comment>
<reference evidence="7" key="1">
    <citation type="submission" date="2013-02" db="EMBL/GenBank/DDBJ databases">
        <title>The Genome Sequence of Acinetobacter sp. NIPH 973.</title>
        <authorList>
            <consortium name="The Broad Institute Genome Sequencing Platform"/>
            <consortium name="The Broad Institute Genome Sequencing Center for Infectious Disease"/>
            <person name="Cerqueira G."/>
            <person name="Feldgarden M."/>
            <person name="Courvalin P."/>
            <person name="Perichon B."/>
            <person name="Grillot-Courvalin C."/>
            <person name="Clermont D."/>
            <person name="Rocha E."/>
            <person name="Yoon E.-J."/>
            <person name="Nemec A."/>
            <person name="Walker B."/>
            <person name="Young S.K."/>
            <person name="Zeng Q."/>
            <person name="Gargeya S."/>
            <person name="Fitzgerald M."/>
            <person name="Haas B."/>
            <person name="Abouelleil A."/>
            <person name="Alvarado L."/>
            <person name="Arachchi H.M."/>
            <person name="Berlin A.M."/>
            <person name="Chapman S.B."/>
            <person name="Dewar J."/>
            <person name="Goldberg J."/>
            <person name="Griggs A."/>
            <person name="Gujja S."/>
            <person name="Hansen M."/>
            <person name="Howarth C."/>
            <person name="Imamovic A."/>
            <person name="Larimer J."/>
            <person name="McCowan C."/>
            <person name="Murphy C."/>
            <person name="Neiman D."/>
            <person name="Pearson M."/>
            <person name="Priest M."/>
            <person name="Roberts A."/>
            <person name="Saif S."/>
            <person name="Shea T."/>
            <person name="Sisk P."/>
            <person name="Sykes S."/>
            <person name="Wortman J."/>
            <person name="Nusbaum C."/>
            <person name="Birren B."/>
        </authorList>
    </citation>
    <scope>NUCLEOTIDE SEQUENCE [LARGE SCALE GENOMIC DNA]</scope>
    <source>
        <strain evidence="7">NIPH 973</strain>
    </source>
</reference>
<keyword evidence="3" id="KW-0238">DNA-binding</keyword>
<dbReference type="PROSITE" id="PS51898">
    <property type="entry name" value="TYR_RECOMBINASE"/>
    <property type="match status" value="1"/>
</dbReference>
<accession>N8SDF6</accession>
<dbReference type="Gene3D" id="1.10.443.10">
    <property type="entry name" value="Intergrase catalytic core"/>
    <property type="match status" value="1"/>
</dbReference>
<evidence type="ECO:0000256" key="3">
    <source>
        <dbReference type="ARBA" id="ARBA00023125"/>
    </source>
</evidence>